<accession>A0A7W6XAG5</accession>
<dbReference type="Proteomes" id="UP000520770">
    <property type="component" value="Unassembled WGS sequence"/>
</dbReference>
<name>A0A7W6XAG5_9HYPH</name>
<feature type="signal peptide" evidence="1">
    <location>
        <begin position="1"/>
        <end position="22"/>
    </location>
</feature>
<proteinExistence type="predicted"/>
<evidence type="ECO:0000313" key="4">
    <source>
        <dbReference type="EMBL" id="MBB4447234.1"/>
    </source>
</evidence>
<dbReference type="EMBL" id="JACIGY010000004">
    <property type="protein sequence ID" value="MBB4412602.1"/>
    <property type="molecule type" value="Genomic_DNA"/>
</dbReference>
<organism evidence="3 6">
    <name type="scientific">Aliirhizobium cellulosilyticum</name>
    <dbReference type="NCBI Taxonomy" id="393664"/>
    <lineage>
        <taxon>Bacteria</taxon>
        <taxon>Pseudomonadati</taxon>
        <taxon>Pseudomonadota</taxon>
        <taxon>Alphaproteobacteria</taxon>
        <taxon>Hyphomicrobiales</taxon>
        <taxon>Rhizobiaceae</taxon>
        <taxon>Aliirhizobium</taxon>
    </lineage>
</organism>
<evidence type="ECO:0000313" key="5">
    <source>
        <dbReference type="Proteomes" id="UP000520770"/>
    </source>
</evidence>
<dbReference type="Proteomes" id="UP000524535">
    <property type="component" value="Unassembled WGS sequence"/>
</dbReference>
<evidence type="ECO:0000313" key="6">
    <source>
        <dbReference type="Proteomes" id="UP000524535"/>
    </source>
</evidence>
<feature type="chain" id="PRO_5036214437" evidence="1">
    <location>
        <begin position="23"/>
        <end position="158"/>
    </location>
</feature>
<sequence>MKKHFVAIIQAIALLVMMPVMASAQQQLLQDPEMFEKGFFRKSCKTVDFGPNFVKRFDINNDNITDVVIDHSDMTCDGVRGPRCNQDGCPQNFYVQAKEGGYIMIATAQVYGYDFVQYFGNMVFMFQMHPRFCERTDAVPCEMRVRVRGTKFVTISKK</sequence>
<dbReference type="Proteomes" id="UP000576087">
    <property type="component" value="Unassembled WGS sequence"/>
</dbReference>
<protein>
    <submittedName>
        <fullName evidence="3">Uncharacterized protein</fullName>
    </submittedName>
</protein>
<evidence type="ECO:0000313" key="2">
    <source>
        <dbReference type="EMBL" id="MBB4349177.1"/>
    </source>
</evidence>
<keyword evidence="6" id="KW-1185">Reference proteome</keyword>
<comment type="caution">
    <text evidence="3">The sequence shown here is derived from an EMBL/GenBank/DDBJ whole genome shotgun (WGS) entry which is preliminary data.</text>
</comment>
<dbReference type="AlphaFoldDB" id="A0A7W6XAG5"/>
<reference evidence="5 6" key="1">
    <citation type="submission" date="2020-08" db="EMBL/GenBank/DDBJ databases">
        <title>Genomic Encyclopedia of Type Strains, Phase IV (KMG-V): Genome sequencing to study the core and pangenomes of soil and plant-associated prokaryotes.</title>
        <authorList>
            <person name="Whitman W."/>
        </authorList>
    </citation>
    <scope>NUCLEOTIDE SEQUENCE [LARGE SCALE GENOMIC DNA]</scope>
    <source>
        <strain evidence="3 6">SEMIA 444</strain>
        <strain evidence="2 5">SEMIA 448</strain>
        <strain evidence="4 7">SEMIA 452</strain>
    </source>
</reference>
<evidence type="ECO:0000313" key="7">
    <source>
        <dbReference type="Proteomes" id="UP000576087"/>
    </source>
</evidence>
<keyword evidence="1" id="KW-0732">Signal</keyword>
<evidence type="ECO:0000313" key="3">
    <source>
        <dbReference type="EMBL" id="MBB4412602.1"/>
    </source>
</evidence>
<dbReference type="EMBL" id="JACIHM010000004">
    <property type="protein sequence ID" value="MBB4447234.1"/>
    <property type="molecule type" value="Genomic_DNA"/>
</dbReference>
<gene>
    <name evidence="3" type="ORF">GGE31_003116</name>
    <name evidence="2" type="ORF">GGE33_002919</name>
    <name evidence="4" type="ORF">GGE35_003057</name>
</gene>
<evidence type="ECO:0000256" key="1">
    <source>
        <dbReference type="SAM" id="SignalP"/>
    </source>
</evidence>
<dbReference type="EMBL" id="JACIGW010000002">
    <property type="protein sequence ID" value="MBB4349177.1"/>
    <property type="molecule type" value="Genomic_DNA"/>
</dbReference>